<dbReference type="Gene3D" id="3.40.50.1240">
    <property type="entry name" value="Phosphoglycerate mutase-like"/>
    <property type="match status" value="1"/>
</dbReference>
<dbReference type="SMART" id="SM00855">
    <property type="entry name" value="PGAM"/>
    <property type="match status" value="1"/>
</dbReference>
<dbReference type="EMBL" id="JAMBQA010000014">
    <property type="protein sequence ID" value="MDG0847357.1"/>
    <property type="molecule type" value="Genomic_DNA"/>
</dbReference>
<feature type="binding site" evidence="2">
    <location>
        <position position="58"/>
    </location>
    <ligand>
        <name>substrate</name>
    </ligand>
</feature>
<organism evidence="3 4">
    <name type="scientific">Staphylococcus equorum</name>
    <dbReference type="NCBI Taxonomy" id="246432"/>
    <lineage>
        <taxon>Bacteria</taxon>
        <taxon>Bacillati</taxon>
        <taxon>Bacillota</taxon>
        <taxon>Bacilli</taxon>
        <taxon>Bacillales</taxon>
        <taxon>Staphylococcaceae</taxon>
        <taxon>Staphylococcus</taxon>
    </lineage>
</organism>
<dbReference type="RefSeq" id="WP_277583675.1">
    <property type="nucleotide sequence ID" value="NZ_JAMBPY010000014.1"/>
</dbReference>
<dbReference type="AlphaFoldDB" id="A0A9X4LCC4"/>
<feature type="binding site" evidence="2">
    <location>
        <begin position="8"/>
        <end position="15"/>
    </location>
    <ligand>
        <name>substrate</name>
    </ligand>
</feature>
<dbReference type="InterPro" id="IPR029033">
    <property type="entry name" value="His_PPase_superfam"/>
</dbReference>
<dbReference type="GO" id="GO:0016791">
    <property type="term" value="F:phosphatase activity"/>
    <property type="evidence" value="ECO:0007669"/>
    <property type="project" value="TreeGrafter"/>
</dbReference>
<evidence type="ECO:0000256" key="1">
    <source>
        <dbReference type="PIRSR" id="PIRSR613078-1"/>
    </source>
</evidence>
<sequence length="197" mass="22021">MTEICFIRHGETDWNTAGKLQGRTDVPLNHTGVKQAEACSEFLNHSEWDLIIASPLARAKKTAEIIQQQLTIPLIEMEAFIEISFGDAEGLSTEERTVLYPDRLYPNKEQAHVVTDRFLNGINSVIEQYKDQKILIVSHGAFIKAVFSYYSNGEISTDSPRLSNGSLSTLKLTNKQATILNYNEATHLPSHSSLGKK</sequence>
<protein>
    <submittedName>
        <fullName evidence="3">Histidine phosphatase family protein</fullName>
    </submittedName>
</protein>
<dbReference type="InterPro" id="IPR013078">
    <property type="entry name" value="His_Pase_superF_clade-1"/>
</dbReference>
<reference evidence="3" key="1">
    <citation type="submission" date="2022-05" db="EMBL/GenBank/DDBJ databases">
        <title>Comparative genomics of Staphylococcus equorum isolates.</title>
        <authorList>
            <person name="Luelf R.H."/>
        </authorList>
    </citation>
    <scope>NUCLEOTIDE SEQUENCE</scope>
    <source>
        <strain evidence="3">TMW 2.2497</strain>
    </source>
</reference>
<dbReference type="InterPro" id="IPR050275">
    <property type="entry name" value="PGM_Phosphatase"/>
</dbReference>
<evidence type="ECO:0000313" key="3">
    <source>
        <dbReference type="EMBL" id="MDG0847357.1"/>
    </source>
</evidence>
<feature type="active site" description="Proton donor/acceptor" evidence="1">
    <location>
        <position position="82"/>
    </location>
</feature>
<dbReference type="Pfam" id="PF00300">
    <property type="entry name" value="His_Phos_1"/>
    <property type="match status" value="1"/>
</dbReference>
<dbReference type="Proteomes" id="UP001152422">
    <property type="component" value="Unassembled WGS sequence"/>
</dbReference>
<dbReference type="PANTHER" id="PTHR48100">
    <property type="entry name" value="BROAD-SPECIFICITY PHOSPHATASE YOR283W-RELATED"/>
    <property type="match status" value="1"/>
</dbReference>
<keyword evidence="4" id="KW-1185">Reference proteome</keyword>
<gene>
    <name evidence="3" type="ORF">M4L89_14140</name>
</gene>
<dbReference type="GO" id="GO:0005737">
    <property type="term" value="C:cytoplasm"/>
    <property type="evidence" value="ECO:0007669"/>
    <property type="project" value="TreeGrafter"/>
</dbReference>
<feature type="active site" description="Tele-phosphohistidine intermediate" evidence="1">
    <location>
        <position position="9"/>
    </location>
</feature>
<evidence type="ECO:0000313" key="4">
    <source>
        <dbReference type="Proteomes" id="UP001152422"/>
    </source>
</evidence>
<dbReference type="SUPFAM" id="SSF53254">
    <property type="entry name" value="Phosphoglycerate mutase-like"/>
    <property type="match status" value="1"/>
</dbReference>
<evidence type="ECO:0000256" key="2">
    <source>
        <dbReference type="PIRSR" id="PIRSR613078-2"/>
    </source>
</evidence>
<dbReference type="PANTHER" id="PTHR48100:SF59">
    <property type="entry name" value="ADENOSYLCOBALAMIN_ALPHA-RIBAZOLE PHOSPHATASE"/>
    <property type="match status" value="1"/>
</dbReference>
<proteinExistence type="predicted"/>
<name>A0A9X4LCC4_9STAP</name>
<accession>A0A9X4LCC4</accession>
<dbReference type="CDD" id="cd07067">
    <property type="entry name" value="HP_PGM_like"/>
    <property type="match status" value="1"/>
</dbReference>
<comment type="caution">
    <text evidence="3">The sequence shown here is derived from an EMBL/GenBank/DDBJ whole genome shotgun (WGS) entry which is preliminary data.</text>
</comment>